<accession>A0ABP6Y6H5</accession>
<evidence type="ECO:0000313" key="2">
    <source>
        <dbReference type="EMBL" id="GAA3578130.1"/>
    </source>
</evidence>
<protein>
    <recommendedName>
        <fullName evidence="4">Ig-like domain-containing protein</fullName>
    </recommendedName>
</protein>
<evidence type="ECO:0000256" key="1">
    <source>
        <dbReference type="SAM" id="MobiDB-lite"/>
    </source>
</evidence>
<feature type="region of interest" description="Disordered" evidence="1">
    <location>
        <begin position="1"/>
        <end position="29"/>
    </location>
</feature>
<evidence type="ECO:0008006" key="4">
    <source>
        <dbReference type="Google" id="ProtNLM"/>
    </source>
</evidence>
<comment type="caution">
    <text evidence="2">The sequence shown here is derived from an EMBL/GenBank/DDBJ whole genome shotgun (WGS) entry which is preliminary data.</text>
</comment>
<keyword evidence="3" id="KW-1185">Reference proteome</keyword>
<dbReference type="Proteomes" id="UP001500767">
    <property type="component" value="Unassembled WGS sequence"/>
</dbReference>
<reference evidence="3" key="1">
    <citation type="journal article" date="2019" name="Int. J. Syst. Evol. Microbiol.">
        <title>The Global Catalogue of Microorganisms (GCM) 10K type strain sequencing project: providing services to taxonomists for standard genome sequencing and annotation.</title>
        <authorList>
            <consortium name="The Broad Institute Genomics Platform"/>
            <consortium name="The Broad Institute Genome Sequencing Center for Infectious Disease"/>
            <person name="Wu L."/>
            <person name="Ma J."/>
        </authorList>
    </citation>
    <scope>NUCLEOTIDE SEQUENCE [LARGE SCALE GENOMIC DNA]</scope>
    <source>
        <strain evidence="3">JCM 16540</strain>
    </source>
</reference>
<sequence>MQQQQLLGHPGVTTASMGTSSTCDRGGPTVTDVGAGSDWICMVTWVDDAAKSQTGKFELQVHASSCYTANGPASLVGSFTLTDTSGREVQNPVNAFDVCFDPDA</sequence>
<dbReference type="EMBL" id="BAAAYR010000006">
    <property type="protein sequence ID" value="GAA3578130.1"/>
    <property type="molecule type" value="Genomic_DNA"/>
</dbReference>
<evidence type="ECO:0000313" key="3">
    <source>
        <dbReference type="Proteomes" id="UP001500767"/>
    </source>
</evidence>
<name>A0ABP6Y6H5_9ACTN</name>
<proteinExistence type="predicted"/>
<organism evidence="2 3">
    <name type="scientific">Microlunatus spumicola</name>
    <dbReference type="NCBI Taxonomy" id="81499"/>
    <lineage>
        <taxon>Bacteria</taxon>
        <taxon>Bacillati</taxon>
        <taxon>Actinomycetota</taxon>
        <taxon>Actinomycetes</taxon>
        <taxon>Propionibacteriales</taxon>
        <taxon>Propionibacteriaceae</taxon>
        <taxon>Microlunatus</taxon>
    </lineage>
</organism>
<feature type="compositionally biased region" description="Polar residues" evidence="1">
    <location>
        <begin position="13"/>
        <end position="23"/>
    </location>
</feature>
<gene>
    <name evidence="2" type="ORF">GCM10022197_39370</name>
</gene>